<evidence type="ECO:0000313" key="10">
    <source>
        <dbReference type="EMBL" id="MCK2216805.1"/>
    </source>
</evidence>
<dbReference type="InterPro" id="IPR001182">
    <property type="entry name" value="FtsW/RodA"/>
</dbReference>
<dbReference type="Proteomes" id="UP001317259">
    <property type="component" value="Unassembled WGS sequence"/>
</dbReference>
<sequence length="391" mass="39014">MSGAGPRRRLAWTPVLGGSDRVLTAAALALSGTGLLLVWSATRASGAPGGLSGYGGPGGYGSPARQTGAVAAGLVLMWLVSRCDLRVLRAYVPPAYALALLALAAVLSPLGTRVNGAHSWLVLAPGVTLQPSEFAKVALALALAVPLGELREGRRRPGPGAVALALVLAAGPAGLIASQPDVGTMLVFAAMTGGALLASGAPKRWLAALALGAAGTAVAAWRLGLVRPYQLRRLLVLADPAADPGGAGYNAAQARIAIGSGGLLGKGLFHGGQTAGHFVPEQHTDFIFTVAGEELGFAGAAAILLVVGVLLWRGLSIARRSASPYGAVLAGGVVSWLAFQTFLNVGMTVGLAPVVGVPLPFVSYGGSATVAGLLAAGLLQAAHRTGKAVQP</sequence>
<feature type="transmembrane region" description="Helical" evidence="9">
    <location>
        <begin position="120"/>
        <end position="145"/>
    </location>
</feature>
<keyword evidence="6 9" id="KW-0472">Membrane</keyword>
<evidence type="ECO:0000256" key="9">
    <source>
        <dbReference type="SAM" id="Phobius"/>
    </source>
</evidence>
<feature type="transmembrane region" description="Helical" evidence="9">
    <location>
        <begin position="205"/>
        <end position="224"/>
    </location>
</feature>
<comment type="pathway">
    <text evidence="2">Cell wall biogenesis; peptidoglycan biosynthesis.</text>
</comment>
<comment type="subcellular location">
    <subcellularLocation>
        <location evidence="1">Membrane</location>
        <topology evidence="1">Multi-pass membrane protein</topology>
    </subcellularLocation>
</comment>
<dbReference type="InterPro" id="IPR018365">
    <property type="entry name" value="Cell_cycle_FtsW-rel_CS"/>
</dbReference>
<feature type="transmembrane region" description="Helical" evidence="9">
    <location>
        <begin position="157"/>
        <end position="176"/>
    </location>
</feature>
<feature type="transmembrane region" description="Helical" evidence="9">
    <location>
        <begin position="182"/>
        <end position="198"/>
    </location>
</feature>
<feature type="transmembrane region" description="Helical" evidence="9">
    <location>
        <begin position="327"/>
        <end position="355"/>
    </location>
</feature>
<dbReference type="PROSITE" id="PS00428">
    <property type="entry name" value="FTSW_RODA_SPOVE"/>
    <property type="match status" value="1"/>
</dbReference>
<dbReference type="PANTHER" id="PTHR30474:SF14">
    <property type="entry name" value="CELL CYCLE PROTEIN"/>
    <property type="match status" value="1"/>
</dbReference>
<feature type="transmembrane region" description="Helical" evidence="9">
    <location>
        <begin position="295"/>
        <end position="315"/>
    </location>
</feature>
<keyword evidence="11" id="KW-1185">Reference proteome</keyword>
<evidence type="ECO:0000313" key="11">
    <source>
        <dbReference type="Proteomes" id="UP001317259"/>
    </source>
</evidence>
<comment type="caution">
    <text evidence="10">The sequence shown here is derived from an EMBL/GenBank/DDBJ whole genome shotgun (WGS) entry which is preliminary data.</text>
</comment>
<evidence type="ECO:0000256" key="6">
    <source>
        <dbReference type="ARBA" id="ARBA00023136"/>
    </source>
</evidence>
<protein>
    <recommendedName>
        <fullName evidence="7">peptidoglycan glycosyltransferase</fullName>
        <ecNumber evidence="7">2.4.99.28</ecNumber>
    </recommendedName>
</protein>
<name>A0ABT0FWV7_9ACTN</name>
<gene>
    <name evidence="10" type="ORF">MF672_023855</name>
</gene>
<accession>A0ABT0FWV7</accession>
<feature type="transmembrane region" description="Helical" evidence="9">
    <location>
        <begin position="62"/>
        <end position="80"/>
    </location>
</feature>
<keyword evidence="3 9" id="KW-0812">Transmembrane</keyword>
<keyword evidence="5 9" id="KW-1133">Transmembrane helix</keyword>
<keyword evidence="4" id="KW-0133">Cell shape</keyword>
<feature type="transmembrane region" description="Helical" evidence="9">
    <location>
        <begin position="21"/>
        <end position="42"/>
    </location>
</feature>
<reference evidence="10 11" key="1">
    <citation type="submission" date="2022-04" db="EMBL/GenBank/DDBJ databases">
        <title>Genome draft of Actinomadura sp. ATCC 31491.</title>
        <authorList>
            <person name="Shi X."/>
            <person name="Du Y."/>
        </authorList>
    </citation>
    <scope>NUCLEOTIDE SEQUENCE [LARGE SCALE GENOMIC DNA]</scope>
    <source>
        <strain evidence="10 11">ATCC 31491</strain>
    </source>
</reference>
<evidence type="ECO:0000256" key="2">
    <source>
        <dbReference type="ARBA" id="ARBA00004752"/>
    </source>
</evidence>
<dbReference type="PANTHER" id="PTHR30474">
    <property type="entry name" value="CELL CYCLE PROTEIN"/>
    <property type="match status" value="1"/>
</dbReference>
<evidence type="ECO:0000256" key="8">
    <source>
        <dbReference type="ARBA" id="ARBA00049902"/>
    </source>
</evidence>
<proteinExistence type="predicted"/>
<evidence type="ECO:0000256" key="1">
    <source>
        <dbReference type="ARBA" id="ARBA00004141"/>
    </source>
</evidence>
<evidence type="ECO:0000256" key="7">
    <source>
        <dbReference type="ARBA" id="ARBA00044770"/>
    </source>
</evidence>
<feature type="transmembrane region" description="Helical" evidence="9">
    <location>
        <begin position="361"/>
        <end position="382"/>
    </location>
</feature>
<dbReference type="Pfam" id="PF01098">
    <property type="entry name" value="FTSW_RODA_SPOVE"/>
    <property type="match status" value="1"/>
</dbReference>
<dbReference type="RefSeq" id="WP_242382888.1">
    <property type="nucleotide sequence ID" value="NZ_JAKRKC020000001.1"/>
</dbReference>
<dbReference type="EC" id="2.4.99.28" evidence="7"/>
<comment type="catalytic activity">
    <reaction evidence="8">
        <text>[GlcNAc-(1-&gt;4)-Mur2Ac(oyl-L-Ala-gamma-D-Glu-L-Lys-D-Ala-D-Ala)](n)-di-trans,octa-cis-undecaprenyl diphosphate + beta-D-GlcNAc-(1-&gt;4)-Mur2Ac(oyl-L-Ala-gamma-D-Glu-L-Lys-D-Ala-D-Ala)-di-trans,octa-cis-undecaprenyl diphosphate = [GlcNAc-(1-&gt;4)-Mur2Ac(oyl-L-Ala-gamma-D-Glu-L-Lys-D-Ala-D-Ala)](n+1)-di-trans,octa-cis-undecaprenyl diphosphate + di-trans,octa-cis-undecaprenyl diphosphate + H(+)</text>
        <dbReference type="Rhea" id="RHEA:23708"/>
        <dbReference type="Rhea" id="RHEA-COMP:9602"/>
        <dbReference type="Rhea" id="RHEA-COMP:9603"/>
        <dbReference type="ChEBI" id="CHEBI:15378"/>
        <dbReference type="ChEBI" id="CHEBI:58405"/>
        <dbReference type="ChEBI" id="CHEBI:60033"/>
        <dbReference type="ChEBI" id="CHEBI:78435"/>
        <dbReference type="EC" id="2.4.99.28"/>
    </reaction>
</comment>
<evidence type="ECO:0000256" key="4">
    <source>
        <dbReference type="ARBA" id="ARBA00022960"/>
    </source>
</evidence>
<dbReference type="EMBL" id="JAKRKC020000001">
    <property type="protein sequence ID" value="MCK2216805.1"/>
    <property type="molecule type" value="Genomic_DNA"/>
</dbReference>
<evidence type="ECO:0000256" key="3">
    <source>
        <dbReference type="ARBA" id="ARBA00022692"/>
    </source>
</evidence>
<organism evidence="10 11">
    <name type="scientific">Actinomadura luzonensis</name>
    <dbReference type="NCBI Taxonomy" id="2805427"/>
    <lineage>
        <taxon>Bacteria</taxon>
        <taxon>Bacillati</taxon>
        <taxon>Actinomycetota</taxon>
        <taxon>Actinomycetes</taxon>
        <taxon>Streptosporangiales</taxon>
        <taxon>Thermomonosporaceae</taxon>
        <taxon>Actinomadura</taxon>
    </lineage>
</organism>
<feature type="transmembrane region" description="Helical" evidence="9">
    <location>
        <begin position="87"/>
        <end position="108"/>
    </location>
</feature>
<evidence type="ECO:0000256" key="5">
    <source>
        <dbReference type="ARBA" id="ARBA00022989"/>
    </source>
</evidence>